<comment type="caution">
    <text evidence="2">The sequence shown here is derived from an EMBL/GenBank/DDBJ whole genome shotgun (WGS) entry which is preliminary data.</text>
</comment>
<accession>A0A8X8APE1</accession>
<protein>
    <submittedName>
        <fullName evidence="2">Uncharacterized protein</fullName>
    </submittedName>
</protein>
<dbReference type="Proteomes" id="UP000886595">
    <property type="component" value="Unassembled WGS sequence"/>
</dbReference>
<gene>
    <name evidence="2" type="ORF">Bca52824_029342</name>
</gene>
<evidence type="ECO:0000313" key="2">
    <source>
        <dbReference type="EMBL" id="KAG2309594.1"/>
    </source>
</evidence>
<feature type="region of interest" description="Disordered" evidence="1">
    <location>
        <begin position="1"/>
        <end position="133"/>
    </location>
</feature>
<feature type="compositionally biased region" description="Basic and acidic residues" evidence="1">
    <location>
        <begin position="146"/>
        <end position="185"/>
    </location>
</feature>
<evidence type="ECO:0000256" key="1">
    <source>
        <dbReference type="SAM" id="MobiDB-lite"/>
    </source>
</evidence>
<feature type="compositionally biased region" description="Basic and acidic residues" evidence="1">
    <location>
        <begin position="95"/>
        <end position="110"/>
    </location>
</feature>
<keyword evidence="3" id="KW-1185">Reference proteome</keyword>
<feature type="compositionally biased region" description="Basic and acidic residues" evidence="1">
    <location>
        <begin position="41"/>
        <end position="56"/>
    </location>
</feature>
<sequence>MKRKENENENNEGFEYQKLIGGSGHSNEKGEEEKAEEEVEAELRVETEEVEAYKEPEVEEEGGVEVETEPRVDAEQDKEKQKGEETMNEGNEMGTETRVETEEVEAYKEPRWKKRWSRDGNRATTQELGQRAQIWGEGLGQFLLKRTEQELAKETNEPATDKGAEGAENDPKPRGRPRKSTDPKKFTTPKQRTRTRSQWISSPYTEADTNEIEGLKKKKPRTEA</sequence>
<feature type="region of interest" description="Disordered" evidence="1">
    <location>
        <begin position="146"/>
        <end position="224"/>
    </location>
</feature>
<proteinExistence type="predicted"/>
<dbReference type="EMBL" id="JAAMPC010000006">
    <property type="protein sequence ID" value="KAG2309594.1"/>
    <property type="molecule type" value="Genomic_DNA"/>
</dbReference>
<feature type="compositionally biased region" description="Acidic residues" evidence="1">
    <location>
        <begin position="57"/>
        <end position="67"/>
    </location>
</feature>
<organism evidence="2 3">
    <name type="scientific">Brassica carinata</name>
    <name type="common">Ethiopian mustard</name>
    <name type="synonym">Abyssinian cabbage</name>
    <dbReference type="NCBI Taxonomy" id="52824"/>
    <lineage>
        <taxon>Eukaryota</taxon>
        <taxon>Viridiplantae</taxon>
        <taxon>Streptophyta</taxon>
        <taxon>Embryophyta</taxon>
        <taxon>Tracheophyta</taxon>
        <taxon>Spermatophyta</taxon>
        <taxon>Magnoliopsida</taxon>
        <taxon>eudicotyledons</taxon>
        <taxon>Gunneridae</taxon>
        <taxon>Pentapetalae</taxon>
        <taxon>rosids</taxon>
        <taxon>malvids</taxon>
        <taxon>Brassicales</taxon>
        <taxon>Brassicaceae</taxon>
        <taxon>Brassiceae</taxon>
        <taxon>Brassica</taxon>
    </lineage>
</organism>
<evidence type="ECO:0000313" key="3">
    <source>
        <dbReference type="Proteomes" id="UP000886595"/>
    </source>
</evidence>
<feature type="compositionally biased region" description="Basic and acidic residues" evidence="1">
    <location>
        <begin position="68"/>
        <end position="85"/>
    </location>
</feature>
<name>A0A8X8APE1_BRACI</name>
<dbReference type="AlphaFoldDB" id="A0A8X8APE1"/>
<reference evidence="2 3" key="1">
    <citation type="submission" date="2020-02" db="EMBL/GenBank/DDBJ databases">
        <authorList>
            <person name="Ma Q."/>
            <person name="Huang Y."/>
            <person name="Song X."/>
            <person name="Pei D."/>
        </authorList>
    </citation>
    <scope>NUCLEOTIDE SEQUENCE [LARGE SCALE GENOMIC DNA]</scope>
    <source>
        <strain evidence="2">Sxm20200214</strain>
        <tissue evidence="2">Leaf</tissue>
    </source>
</reference>